<evidence type="ECO:0000313" key="5">
    <source>
        <dbReference type="Proteomes" id="UP000654345"/>
    </source>
</evidence>
<dbReference type="SUPFAM" id="SSF46689">
    <property type="entry name" value="Homeodomain-like"/>
    <property type="match status" value="1"/>
</dbReference>
<evidence type="ECO:0000313" key="4">
    <source>
        <dbReference type="EMBL" id="GHO59956.1"/>
    </source>
</evidence>
<dbReference type="Gene3D" id="1.10.357.10">
    <property type="entry name" value="Tetracycline Repressor, domain 2"/>
    <property type="match status" value="1"/>
</dbReference>
<protein>
    <recommendedName>
        <fullName evidence="3">HTH tetR-type domain-containing protein</fullName>
    </recommendedName>
</protein>
<dbReference type="EMBL" id="BNJG01000003">
    <property type="protein sequence ID" value="GHO59956.1"/>
    <property type="molecule type" value="Genomic_DNA"/>
</dbReference>
<dbReference type="RefSeq" id="WP_201376087.1">
    <property type="nucleotide sequence ID" value="NZ_BNJG01000003.1"/>
</dbReference>
<comment type="caution">
    <text evidence="4">The sequence shown here is derived from an EMBL/GenBank/DDBJ whole genome shotgun (WGS) entry which is preliminary data.</text>
</comment>
<feature type="DNA-binding region" description="H-T-H motif" evidence="2">
    <location>
        <begin position="37"/>
        <end position="56"/>
    </location>
</feature>
<dbReference type="InterPro" id="IPR036271">
    <property type="entry name" value="Tet_transcr_reg_TetR-rel_C_sf"/>
</dbReference>
<dbReference type="InterPro" id="IPR009057">
    <property type="entry name" value="Homeodomain-like_sf"/>
</dbReference>
<evidence type="ECO:0000259" key="3">
    <source>
        <dbReference type="PROSITE" id="PS50977"/>
    </source>
</evidence>
<dbReference type="PANTHER" id="PTHR30055:SF226">
    <property type="entry name" value="HTH-TYPE TRANSCRIPTIONAL REGULATOR PKSA"/>
    <property type="match status" value="1"/>
</dbReference>
<evidence type="ECO:0000256" key="2">
    <source>
        <dbReference type="PROSITE-ProRule" id="PRU00335"/>
    </source>
</evidence>
<dbReference type="Proteomes" id="UP000654345">
    <property type="component" value="Unassembled WGS sequence"/>
</dbReference>
<reference evidence="4 5" key="1">
    <citation type="journal article" date="2021" name="Int. J. Syst. Evol. Microbiol.">
        <title>Reticulibacter mediterranei gen. nov., sp. nov., within the new family Reticulibacteraceae fam. nov., and Ktedonospora formicarum gen. nov., sp. nov., Ktedonobacter robiniae sp. nov., Dictyobacter formicarum sp. nov. and Dictyobacter arantiisoli sp. nov., belonging to the class Ktedonobacteria.</title>
        <authorList>
            <person name="Yabe S."/>
            <person name="Zheng Y."/>
            <person name="Wang C.M."/>
            <person name="Sakai Y."/>
            <person name="Abe K."/>
            <person name="Yokota A."/>
            <person name="Donadio S."/>
            <person name="Cavaletti L."/>
            <person name="Monciardini P."/>
        </authorList>
    </citation>
    <scope>NUCLEOTIDE SEQUENCE [LARGE SCALE GENOMIC DNA]</scope>
    <source>
        <strain evidence="4 5">SOSP1-30</strain>
    </source>
</reference>
<dbReference type="InterPro" id="IPR050109">
    <property type="entry name" value="HTH-type_TetR-like_transc_reg"/>
</dbReference>
<feature type="domain" description="HTH tetR-type" evidence="3">
    <location>
        <begin position="14"/>
        <end position="74"/>
    </location>
</feature>
<gene>
    <name evidence="4" type="ORF">KSB_84310</name>
</gene>
<dbReference type="SUPFAM" id="SSF48498">
    <property type="entry name" value="Tetracyclin repressor-like, C-terminal domain"/>
    <property type="match status" value="1"/>
</dbReference>
<dbReference type="InterPro" id="IPR001647">
    <property type="entry name" value="HTH_TetR"/>
</dbReference>
<evidence type="ECO:0000256" key="1">
    <source>
        <dbReference type="ARBA" id="ARBA00023125"/>
    </source>
</evidence>
<name>A0ABQ3V4R7_9CHLR</name>
<proteinExistence type="predicted"/>
<keyword evidence="1 2" id="KW-0238">DNA-binding</keyword>
<sequence>MSQEKPGLRERNKQEKRQRIQRAAWQLFTQKGFAATTMREVAELAQVGSGTLFLYAKDKPDLLQLVYYEVLAETIEQAFRNLSAEGELLETLVHLFQQFFQFYQQHPENARAYIKAVFMPAQGQMYGPQTLQQVRDFQQRLADLLAQFQQQGAIAPNVPLDQASSNFFALYVSTLGLWLSGFLSFEEAQGQVLHRAFALQIQGMQSREPGVEL</sequence>
<organism evidence="4 5">
    <name type="scientific">Ktedonobacter robiniae</name>
    <dbReference type="NCBI Taxonomy" id="2778365"/>
    <lineage>
        <taxon>Bacteria</taxon>
        <taxon>Bacillati</taxon>
        <taxon>Chloroflexota</taxon>
        <taxon>Ktedonobacteria</taxon>
        <taxon>Ktedonobacterales</taxon>
        <taxon>Ktedonobacteraceae</taxon>
        <taxon>Ktedonobacter</taxon>
    </lineage>
</organism>
<keyword evidence="5" id="KW-1185">Reference proteome</keyword>
<dbReference type="PANTHER" id="PTHR30055">
    <property type="entry name" value="HTH-TYPE TRANSCRIPTIONAL REGULATOR RUTR"/>
    <property type="match status" value="1"/>
</dbReference>
<dbReference type="PROSITE" id="PS50977">
    <property type="entry name" value="HTH_TETR_2"/>
    <property type="match status" value="1"/>
</dbReference>
<accession>A0ABQ3V4R7</accession>
<dbReference type="Pfam" id="PF00440">
    <property type="entry name" value="TetR_N"/>
    <property type="match status" value="1"/>
</dbReference>